<dbReference type="PANTHER" id="PTHR43792:SF8">
    <property type="entry name" value="[RIBOSOMAL PROTEIN US5]-ALANINE N-ACETYLTRANSFERASE"/>
    <property type="match status" value="1"/>
</dbReference>
<proteinExistence type="inferred from homology"/>
<comment type="similarity">
    <text evidence="3">Belongs to the acetyltransferase family. RimJ subfamily.</text>
</comment>
<name>A0A2A8CTK3_9BACT</name>
<feature type="domain" description="N-acetyltransferase" evidence="4">
    <location>
        <begin position="19"/>
        <end position="178"/>
    </location>
</feature>
<dbReference type="PANTHER" id="PTHR43792">
    <property type="entry name" value="GNAT FAMILY, PUTATIVE (AFU_ORTHOLOGUE AFUA_3G00765)-RELATED-RELATED"/>
    <property type="match status" value="1"/>
</dbReference>
<protein>
    <submittedName>
        <fullName evidence="5">GNAT family N-acetyltransferase</fullName>
    </submittedName>
</protein>
<dbReference type="InterPro" id="IPR016181">
    <property type="entry name" value="Acyl_CoA_acyltransferase"/>
</dbReference>
<dbReference type="Gene3D" id="3.40.630.30">
    <property type="match status" value="1"/>
</dbReference>
<sequence length="181" mass="20436">MLRCPTEKNIPAHMSDRAVSIEPVTLEHADAVQFLASHPDVVATTNLPDPYPENGARTWISHIRPRHEAGDEYAFVIKDGDTVVGVAGLVNVTDTEAEIGYWIGRPFWGRGYATEGVRQIIQWVIQHVGIRRFYARPLADNPASRRVLQKLGFSEGDEEVHEHPKWGEDDLVVRYTLQVEE</sequence>
<evidence type="ECO:0000256" key="1">
    <source>
        <dbReference type="ARBA" id="ARBA00022679"/>
    </source>
</evidence>
<dbReference type="OrthoDB" id="9811523at2"/>
<evidence type="ECO:0000313" key="5">
    <source>
        <dbReference type="EMBL" id="PEN10938.1"/>
    </source>
</evidence>
<dbReference type="PROSITE" id="PS51186">
    <property type="entry name" value="GNAT"/>
    <property type="match status" value="1"/>
</dbReference>
<dbReference type="CDD" id="cd04301">
    <property type="entry name" value="NAT_SF"/>
    <property type="match status" value="1"/>
</dbReference>
<dbReference type="GO" id="GO:0016747">
    <property type="term" value="F:acyltransferase activity, transferring groups other than amino-acyl groups"/>
    <property type="evidence" value="ECO:0007669"/>
    <property type="project" value="InterPro"/>
</dbReference>
<dbReference type="InterPro" id="IPR000182">
    <property type="entry name" value="GNAT_dom"/>
</dbReference>
<evidence type="ECO:0000259" key="4">
    <source>
        <dbReference type="PROSITE" id="PS51186"/>
    </source>
</evidence>
<evidence type="ECO:0000256" key="3">
    <source>
        <dbReference type="ARBA" id="ARBA00038502"/>
    </source>
</evidence>
<dbReference type="AlphaFoldDB" id="A0A2A8CTK3"/>
<dbReference type="Proteomes" id="UP000220102">
    <property type="component" value="Unassembled WGS sequence"/>
</dbReference>
<organism evidence="5 6">
    <name type="scientific">Longibacter salinarum</name>
    <dbReference type="NCBI Taxonomy" id="1850348"/>
    <lineage>
        <taxon>Bacteria</taxon>
        <taxon>Pseudomonadati</taxon>
        <taxon>Rhodothermota</taxon>
        <taxon>Rhodothermia</taxon>
        <taxon>Rhodothermales</taxon>
        <taxon>Salisaetaceae</taxon>
        <taxon>Longibacter</taxon>
    </lineage>
</organism>
<keyword evidence="1 5" id="KW-0808">Transferase</keyword>
<evidence type="ECO:0000256" key="2">
    <source>
        <dbReference type="ARBA" id="ARBA00023315"/>
    </source>
</evidence>
<dbReference type="Pfam" id="PF13302">
    <property type="entry name" value="Acetyltransf_3"/>
    <property type="match status" value="1"/>
</dbReference>
<comment type="caution">
    <text evidence="5">The sequence shown here is derived from an EMBL/GenBank/DDBJ whole genome shotgun (WGS) entry which is preliminary data.</text>
</comment>
<accession>A0A2A8CTK3</accession>
<gene>
    <name evidence="5" type="ORF">CRI94_17040</name>
</gene>
<keyword evidence="6" id="KW-1185">Reference proteome</keyword>
<reference evidence="5 6" key="1">
    <citation type="submission" date="2017-10" db="EMBL/GenBank/DDBJ databases">
        <title>Draft genome of Longibacter Salinarum.</title>
        <authorList>
            <person name="Goh K.M."/>
            <person name="Shamsir M.S."/>
            <person name="Lim S.W."/>
        </authorList>
    </citation>
    <scope>NUCLEOTIDE SEQUENCE [LARGE SCALE GENOMIC DNA]</scope>
    <source>
        <strain evidence="5 6">KCTC 52045</strain>
    </source>
</reference>
<dbReference type="EMBL" id="PDEQ01000013">
    <property type="protein sequence ID" value="PEN10938.1"/>
    <property type="molecule type" value="Genomic_DNA"/>
</dbReference>
<dbReference type="SUPFAM" id="SSF55729">
    <property type="entry name" value="Acyl-CoA N-acyltransferases (Nat)"/>
    <property type="match status" value="1"/>
</dbReference>
<keyword evidence="2" id="KW-0012">Acyltransferase</keyword>
<dbReference type="InterPro" id="IPR051531">
    <property type="entry name" value="N-acetyltransferase"/>
</dbReference>
<evidence type="ECO:0000313" key="6">
    <source>
        <dbReference type="Proteomes" id="UP000220102"/>
    </source>
</evidence>